<evidence type="ECO:0000313" key="3">
    <source>
        <dbReference type="Proteomes" id="UP000719267"/>
    </source>
</evidence>
<feature type="chain" id="PRO_5047371483" description="Outer membrane beta-barrel protein" evidence="1">
    <location>
        <begin position="23"/>
        <end position="299"/>
    </location>
</feature>
<organism evidence="2 3">
    <name type="scientific">Mesonia aestuariivivens</name>
    <dbReference type="NCBI Taxonomy" id="2796128"/>
    <lineage>
        <taxon>Bacteria</taxon>
        <taxon>Pseudomonadati</taxon>
        <taxon>Bacteroidota</taxon>
        <taxon>Flavobacteriia</taxon>
        <taxon>Flavobacteriales</taxon>
        <taxon>Flavobacteriaceae</taxon>
        <taxon>Mesonia</taxon>
    </lineage>
</organism>
<dbReference type="Proteomes" id="UP000719267">
    <property type="component" value="Unassembled WGS sequence"/>
</dbReference>
<sequence length="299" mass="34903">MANQIRSILFICFLSIPAFLSAQTTDLARIEYMRIPFSNGAQSMNRFRGFIQAPIPIKEDYLIIGAEYRYLDLDFEDEFPFDPKRIGNTQRIEASLGYLKKIKETNWRIAVKGSVRISSNFERSLVSDDFIYNAAVYAINDVKKYDENNQIIGKPYRWIFGLIYTTTPGRNFPIPLINFHKEINRTWSYTAGVPKSLVRYSFNEKKHVQLFAMLDSYFSNIQNNVTVGNTNLVGENISMTNVTIGLGFEHYFTEHLLYYCYAGHTVFNEYRIRNNNRDDVYVIENDNTFYLRSGIKFKI</sequence>
<comment type="caution">
    <text evidence="2">The sequence shown here is derived from an EMBL/GenBank/DDBJ whole genome shotgun (WGS) entry which is preliminary data.</text>
</comment>
<protein>
    <recommendedName>
        <fullName evidence="4">Outer membrane beta-barrel protein</fullName>
    </recommendedName>
</protein>
<proteinExistence type="predicted"/>
<feature type="signal peptide" evidence="1">
    <location>
        <begin position="1"/>
        <end position="22"/>
    </location>
</feature>
<dbReference type="EMBL" id="JAHWDF010000014">
    <property type="protein sequence ID" value="MBW2962580.1"/>
    <property type="molecule type" value="Genomic_DNA"/>
</dbReference>
<keyword evidence="3" id="KW-1185">Reference proteome</keyword>
<evidence type="ECO:0000256" key="1">
    <source>
        <dbReference type="SAM" id="SignalP"/>
    </source>
</evidence>
<evidence type="ECO:0000313" key="2">
    <source>
        <dbReference type="EMBL" id="MBW2962580.1"/>
    </source>
</evidence>
<reference evidence="2 3" key="1">
    <citation type="submission" date="2021-07" db="EMBL/GenBank/DDBJ databases">
        <title>Mesonia aestuariivivens sp. nov., isolated from a tidal flat.</title>
        <authorList>
            <person name="Kim Y.-O."/>
            <person name="Yoon J.-H."/>
        </authorList>
    </citation>
    <scope>NUCLEOTIDE SEQUENCE [LARGE SCALE GENOMIC DNA]</scope>
    <source>
        <strain evidence="2 3">JHPTF-M18</strain>
    </source>
</reference>
<accession>A0ABS6W409</accession>
<name>A0ABS6W409_9FLAO</name>
<evidence type="ECO:0008006" key="4">
    <source>
        <dbReference type="Google" id="ProtNLM"/>
    </source>
</evidence>
<dbReference type="RefSeq" id="WP_219040862.1">
    <property type="nucleotide sequence ID" value="NZ_JAHWDF010000014.1"/>
</dbReference>
<keyword evidence="1" id="KW-0732">Signal</keyword>
<gene>
    <name evidence="2" type="ORF">KW502_12330</name>
</gene>